<dbReference type="AlphaFoldDB" id="A0A6G1H3Z7"/>
<reference evidence="19" key="1">
    <citation type="journal article" date="2020" name="Stud. Mycol.">
        <title>101 Dothideomycetes genomes: a test case for predicting lifestyles and emergence of pathogens.</title>
        <authorList>
            <person name="Haridas S."/>
            <person name="Albert R."/>
            <person name="Binder M."/>
            <person name="Bloem J."/>
            <person name="Labutti K."/>
            <person name="Salamov A."/>
            <person name="Andreopoulos B."/>
            <person name="Baker S."/>
            <person name="Barry K."/>
            <person name="Bills G."/>
            <person name="Bluhm B."/>
            <person name="Cannon C."/>
            <person name="Castanera R."/>
            <person name="Culley D."/>
            <person name="Daum C."/>
            <person name="Ezra D."/>
            <person name="Gonzalez J."/>
            <person name="Henrissat B."/>
            <person name="Kuo A."/>
            <person name="Liang C."/>
            <person name="Lipzen A."/>
            <person name="Lutzoni F."/>
            <person name="Magnuson J."/>
            <person name="Mondo S."/>
            <person name="Nolan M."/>
            <person name="Ohm R."/>
            <person name="Pangilinan J."/>
            <person name="Park H.-J."/>
            <person name="Ramirez L."/>
            <person name="Alfaro M."/>
            <person name="Sun H."/>
            <person name="Tritt A."/>
            <person name="Yoshinaga Y."/>
            <person name="Zwiers L.-H."/>
            <person name="Turgeon B."/>
            <person name="Goodwin S."/>
            <person name="Spatafora J."/>
            <person name="Crous P."/>
            <person name="Grigoriev I."/>
        </authorList>
    </citation>
    <scope>NUCLEOTIDE SEQUENCE</scope>
    <source>
        <strain evidence="19">CBS 113979</strain>
    </source>
</reference>
<proteinExistence type="inferred from homology"/>
<evidence type="ECO:0000256" key="1">
    <source>
        <dbReference type="ARBA" id="ARBA00004609"/>
    </source>
</evidence>
<dbReference type="GO" id="GO:0005576">
    <property type="term" value="C:extracellular region"/>
    <property type="evidence" value="ECO:0007669"/>
    <property type="project" value="UniProtKB-SubCell"/>
</dbReference>
<name>A0A6G1H3Z7_9PEZI</name>
<keyword evidence="11" id="KW-0472">Membrane</keyword>
<feature type="chain" id="PRO_5026070613" description="CFEM domain-containing protein" evidence="17">
    <location>
        <begin position="19"/>
        <end position="208"/>
    </location>
</feature>
<evidence type="ECO:0000256" key="12">
    <source>
        <dbReference type="ARBA" id="ARBA00023157"/>
    </source>
</evidence>
<dbReference type="GO" id="GO:0098552">
    <property type="term" value="C:side of membrane"/>
    <property type="evidence" value="ECO:0007669"/>
    <property type="project" value="UniProtKB-KW"/>
</dbReference>
<keyword evidence="7" id="KW-0336">GPI-anchor</keyword>
<keyword evidence="13" id="KW-0325">Glycoprotein</keyword>
<feature type="compositionally biased region" description="Low complexity" evidence="16">
    <location>
        <begin position="108"/>
        <end position="188"/>
    </location>
</feature>
<dbReference type="InterPro" id="IPR008427">
    <property type="entry name" value="Extracellular_membr_CFEM_dom"/>
</dbReference>
<comment type="caution">
    <text evidence="15">Lacks conserved residue(s) required for the propagation of feature annotation.</text>
</comment>
<evidence type="ECO:0000259" key="18">
    <source>
        <dbReference type="PROSITE" id="PS52012"/>
    </source>
</evidence>
<feature type="region of interest" description="Disordered" evidence="16">
    <location>
        <begin position="108"/>
        <end position="189"/>
    </location>
</feature>
<evidence type="ECO:0000256" key="8">
    <source>
        <dbReference type="ARBA" id="ARBA00022723"/>
    </source>
</evidence>
<feature type="disulfide bond" evidence="15">
    <location>
        <begin position="48"/>
        <end position="81"/>
    </location>
</feature>
<keyword evidence="6" id="KW-0349">Heme</keyword>
<accession>A0A6G1H3Z7</accession>
<dbReference type="PROSITE" id="PS52012">
    <property type="entry name" value="CFEM"/>
    <property type="match status" value="1"/>
</dbReference>
<keyword evidence="12 15" id="KW-1015">Disulfide bond</keyword>
<evidence type="ECO:0000256" key="17">
    <source>
        <dbReference type="SAM" id="SignalP"/>
    </source>
</evidence>
<evidence type="ECO:0000256" key="14">
    <source>
        <dbReference type="ARBA" id="ARBA00023288"/>
    </source>
</evidence>
<evidence type="ECO:0000256" key="11">
    <source>
        <dbReference type="ARBA" id="ARBA00023136"/>
    </source>
</evidence>
<gene>
    <name evidence="19" type="ORF">K402DRAFT_420051</name>
</gene>
<feature type="signal peptide" evidence="17">
    <location>
        <begin position="1"/>
        <end position="18"/>
    </location>
</feature>
<dbReference type="GO" id="GO:0005886">
    <property type="term" value="C:plasma membrane"/>
    <property type="evidence" value="ECO:0007669"/>
    <property type="project" value="UniProtKB-SubCell"/>
</dbReference>
<dbReference type="PANTHER" id="PTHR37928:SF2">
    <property type="entry name" value="GPI ANCHORED CFEM DOMAIN PROTEIN (AFU_ORTHOLOGUE AFUA_6G10580)"/>
    <property type="match status" value="1"/>
</dbReference>
<dbReference type="Proteomes" id="UP000800041">
    <property type="component" value="Unassembled WGS sequence"/>
</dbReference>
<protein>
    <recommendedName>
        <fullName evidence="18">CFEM domain-containing protein</fullName>
    </recommendedName>
</protein>
<dbReference type="Pfam" id="PF05730">
    <property type="entry name" value="CFEM"/>
    <property type="match status" value="1"/>
</dbReference>
<sequence>MQFKNAVTFAVAAALVATQDLAGVPDCAQECVAAGLDGCNVEAVDCICSNTSYIAELSCCLAKSCIAEDIEKTLTFAASVCSGVGMVIPTIATCASASPTPTLAPISSFASQDPSSMSSMSMSTSNDTSSMSMSMSGDLSSMSMSMSQDMSGMESSITGAAATATGESASETSSDAAEESTGAAPAGGERLGMGMGFGAVVAGLLAVI</sequence>
<dbReference type="PANTHER" id="PTHR37928">
    <property type="entry name" value="CFEM DOMAIN PROTEIN (AFU_ORTHOLOGUE AFUA_6G14090)"/>
    <property type="match status" value="1"/>
</dbReference>
<comment type="subcellular location">
    <subcellularLocation>
        <location evidence="1">Cell membrane</location>
        <topology evidence="1">Lipid-anchor</topology>
        <topology evidence="1">GPI-anchor</topology>
    </subcellularLocation>
    <subcellularLocation>
        <location evidence="2">Secreted</location>
    </subcellularLocation>
</comment>
<evidence type="ECO:0000256" key="9">
    <source>
        <dbReference type="ARBA" id="ARBA00022729"/>
    </source>
</evidence>
<dbReference type="InterPro" id="IPR051735">
    <property type="entry name" value="CFEM_domain"/>
</dbReference>
<keyword evidence="14" id="KW-0449">Lipoprotein</keyword>
<comment type="similarity">
    <text evidence="3">Belongs to the RBT5 family.</text>
</comment>
<evidence type="ECO:0000256" key="16">
    <source>
        <dbReference type="SAM" id="MobiDB-lite"/>
    </source>
</evidence>
<evidence type="ECO:0000256" key="7">
    <source>
        <dbReference type="ARBA" id="ARBA00022622"/>
    </source>
</evidence>
<evidence type="ECO:0000256" key="15">
    <source>
        <dbReference type="PROSITE-ProRule" id="PRU01356"/>
    </source>
</evidence>
<keyword evidence="5" id="KW-0964">Secreted</keyword>
<evidence type="ECO:0000313" key="20">
    <source>
        <dbReference type="Proteomes" id="UP000800041"/>
    </source>
</evidence>
<keyword evidence="9 17" id="KW-0732">Signal</keyword>
<evidence type="ECO:0000313" key="19">
    <source>
        <dbReference type="EMBL" id="KAF1987688.1"/>
    </source>
</evidence>
<dbReference type="OrthoDB" id="3065412at2759"/>
<keyword evidence="4" id="KW-1003">Cell membrane</keyword>
<organism evidence="19 20">
    <name type="scientific">Aulographum hederae CBS 113979</name>
    <dbReference type="NCBI Taxonomy" id="1176131"/>
    <lineage>
        <taxon>Eukaryota</taxon>
        <taxon>Fungi</taxon>
        <taxon>Dikarya</taxon>
        <taxon>Ascomycota</taxon>
        <taxon>Pezizomycotina</taxon>
        <taxon>Dothideomycetes</taxon>
        <taxon>Pleosporomycetidae</taxon>
        <taxon>Aulographales</taxon>
        <taxon>Aulographaceae</taxon>
    </lineage>
</organism>
<keyword evidence="8" id="KW-0479">Metal-binding</keyword>
<keyword evidence="20" id="KW-1185">Reference proteome</keyword>
<feature type="disulfide bond" evidence="15">
    <location>
        <begin position="39"/>
        <end position="46"/>
    </location>
</feature>
<evidence type="ECO:0000256" key="5">
    <source>
        <dbReference type="ARBA" id="ARBA00022525"/>
    </source>
</evidence>
<evidence type="ECO:0000256" key="3">
    <source>
        <dbReference type="ARBA" id="ARBA00010031"/>
    </source>
</evidence>
<evidence type="ECO:0000256" key="6">
    <source>
        <dbReference type="ARBA" id="ARBA00022617"/>
    </source>
</evidence>
<dbReference type="EMBL" id="ML977151">
    <property type="protein sequence ID" value="KAF1987688.1"/>
    <property type="molecule type" value="Genomic_DNA"/>
</dbReference>
<evidence type="ECO:0000256" key="4">
    <source>
        <dbReference type="ARBA" id="ARBA00022475"/>
    </source>
</evidence>
<keyword evidence="10" id="KW-0408">Iron</keyword>
<dbReference type="GO" id="GO:0046872">
    <property type="term" value="F:metal ion binding"/>
    <property type="evidence" value="ECO:0007669"/>
    <property type="project" value="UniProtKB-KW"/>
</dbReference>
<evidence type="ECO:0000256" key="2">
    <source>
        <dbReference type="ARBA" id="ARBA00004613"/>
    </source>
</evidence>
<feature type="domain" description="CFEM" evidence="18">
    <location>
        <begin position="1"/>
        <end position="108"/>
    </location>
</feature>
<evidence type="ECO:0000256" key="10">
    <source>
        <dbReference type="ARBA" id="ARBA00023004"/>
    </source>
</evidence>
<evidence type="ECO:0000256" key="13">
    <source>
        <dbReference type="ARBA" id="ARBA00023180"/>
    </source>
</evidence>